<protein>
    <submittedName>
        <fullName evidence="1">Uncharacterized protein</fullName>
    </submittedName>
</protein>
<dbReference type="Proteomes" id="UP000242715">
    <property type="component" value="Unassembled WGS sequence"/>
</dbReference>
<keyword evidence="2" id="KW-1185">Reference proteome</keyword>
<accession>A0A2Z6LPC8</accession>
<dbReference type="EMBL" id="DF973212">
    <property type="protein sequence ID" value="GAU20365.1"/>
    <property type="molecule type" value="Genomic_DNA"/>
</dbReference>
<reference evidence="2" key="1">
    <citation type="journal article" date="2017" name="Front. Plant Sci.">
        <title>Climate Clever Clovers: New Paradigm to Reduce the Environmental Footprint of Ruminants by Breeding Low Methanogenic Forages Utilizing Haplotype Variation.</title>
        <authorList>
            <person name="Kaur P."/>
            <person name="Appels R."/>
            <person name="Bayer P.E."/>
            <person name="Keeble-Gagnere G."/>
            <person name="Wang J."/>
            <person name="Hirakawa H."/>
            <person name="Shirasawa K."/>
            <person name="Vercoe P."/>
            <person name="Stefanova K."/>
            <person name="Durmic Z."/>
            <person name="Nichols P."/>
            <person name="Revell C."/>
            <person name="Isobe S.N."/>
            <person name="Edwards D."/>
            <person name="Erskine W."/>
        </authorList>
    </citation>
    <scope>NUCLEOTIDE SEQUENCE [LARGE SCALE GENOMIC DNA]</scope>
    <source>
        <strain evidence="2">cv. Daliak</strain>
    </source>
</reference>
<evidence type="ECO:0000313" key="2">
    <source>
        <dbReference type="Proteomes" id="UP000242715"/>
    </source>
</evidence>
<dbReference type="AlphaFoldDB" id="A0A2Z6LPC8"/>
<sequence>MMTVFGNACAQLLVHRRAKTDRRLLLPFLQATPHLVESLIPLASLLAADMSDPNMTVPSAASFTFSSNRDAYDEFSQIVERNNDDLVFSDV</sequence>
<name>A0A2Z6LPC8_TRISU</name>
<gene>
    <name evidence="1" type="ORF">TSUD_11830</name>
</gene>
<organism evidence="1 2">
    <name type="scientific">Trifolium subterraneum</name>
    <name type="common">Subterranean clover</name>
    <dbReference type="NCBI Taxonomy" id="3900"/>
    <lineage>
        <taxon>Eukaryota</taxon>
        <taxon>Viridiplantae</taxon>
        <taxon>Streptophyta</taxon>
        <taxon>Embryophyta</taxon>
        <taxon>Tracheophyta</taxon>
        <taxon>Spermatophyta</taxon>
        <taxon>Magnoliopsida</taxon>
        <taxon>eudicotyledons</taxon>
        <taxon>Gunneridae</taxon>
        <taxon>Pentapetalae</taxon>
        <taxon>rosids</taxon>
        <taxon>fabids</taxon>
        <taxon>Fabales</taxon>
        <taxon>Fabaceae</taxon>
        <taxon>Papilionoideae</taxon>
        <taxon>50 kb inversion clade</taxon>
        <taxon>NPAAA clade</taxon>
        <taxon>Hologalegina</taxon>
        <taxon>IRL clade</taxon>
        <taxon>Trifolieae</taxon>
        <taxon>Trifolium</taxon>
    </lineage>
</organism>
<evidence type="ECO:0000313" key="1">
    <source>
        <dbReference type="EMBL" id="GAU20365.1"/>
    </source>
</evidence>
<proteinExistence type="predicted"/>